<evidence type="ECO:0000313" key="4">
    <source>
        <dbReference type="WormBase" id="H12I19.1"/>
    </source>
</evidence>
<keyword evidence="3" id="KW-1185">Reference proteome</keyword>
<dbReference type="PIR" id="T23082">
    <property type="entry name" value="T23082"/>
</dbReference>
<feature type="transmembrane region" description="Helical" evidence="1">
    <location>
        <begin position="261"/>
        <end position="280"/>
    </location>
</feature>
<proteinExistence type="predicted"/>
<dbReference type="FunCoup" id="O45618">
    <property type="interactions" value="10"/>
</dbReference>
<feature type="transmembrane region" description="Helical" evidence="1">
    <location>
        <begin position="159"/>
        <end position="177"/>
    </location>
</feature>
<protein>
    <submittedName>
        <fullName evidence="2">Serpentine Receptor, class Z</fullName>
    </submittedName>
</protein>
<dbReference type="PANTHER" id="PTHR31720">
    <property type="entry name" value="SERPENTINE RECEPTOR, CLASS Z-RELATED"/>
    <property type="match status" value="1"/>
</dbReference>
<dbReference type="HOGENOM" id="CLU_056063_2_1_1"/>
<keyword evidence="2" id="KW-0675">Receptor</keyword>
<feature type="transmembrane region" description="Helical" evidence="1">
    <location>
        <begin position="76"/>
        <end position="94"/>
    </location>
</feature>
<dbReference type="PhylomeDB" id="O45618"/>
<dbReference type="Pfam" id="PF10325">
    <property type="entry name" value="7TM_GPCR_Srz"/>
    <property type="match status" value="1"/>
</dbReference>
<dbReference type="OrthoDB" id="5876505at2759"/>
<dbReference type="eggNOG" id="ENOG502THKU">
    <property type="taxonomic scope" value="Eukaryota"/>
</dbReference>
<feature type="transmembrane region" description="Helical" evidence="1">
    <location>
        <begin position="231"/>
        <end position="255"/>
    </location>
</feature>
<dbReference type="CTD" id="186735"/>
<organism evidence="2 3">
    <name type="scientific">Caenorhabditis elegans</name>
    <dbReference type="NCBI Taxonomy" id="6239"/>
    <lineage>
        <taxon>Eukaryota</taxon>
        <taxon>Metazoa</taxon>
        <taxon>Ecdysozoa</taxon>
        <taxon>Nematoda</taxon>
        <taxon>Chromadorea</taxon>
        <taxon>Rhabditida</taxon>
        <taxon>Rhabditina</taxon>
        <taxon>Rhabditomorpha</taxon>
        <taxon>Rhabditoidea</taxon>
        <taxon>Rhabditidae</taxon>
        <taxon>Peloderinae</taxon>
        <taxon>Caenorhabditis</taxon>
    </lineage>
</organism>
<feature type="transmembrane region" description="Helical" evidence="1">
    <location>
        <begin position="20"/>
        <end position="48"/>
    </location>
</feature>
<dbReference type="PaxDb" id="6239-H12I19.1"/>
<dbReference type="KEGG" id="cel:CELE_H12I19.1"/>
<dbReference type="PANTHER" id="PTHR31720:SF3">
    <property type="entry name" value="SERPENTINE RECEPTOR, CLASS Z-RELATED"/>
    <property type="match status" value="1"/>
</dbReference>
<dbReference type="WormBase" id="H12I19.1">
    <property type="protein sequence ID" value="CE33798"/>
    <property type="gene ID" value="WBGene00010388"/>
    <property type="gene designation" value="srz-42"/>
</dbReference>
<gene>
    <name evidence="2 4" type="primary">srz-42</name>
    <name evidence="2" type="ORF">CELE_H12I19.1</name>
    <name evidence="4" type="ORF">H12I19.1</name>
</gene>
<dbReference type="OMA" id="IMISIRN"/>
<accession>O45618</accession>
<dbReference type="EMBL" id="BX284604">
    <property type="protein sequence ID" value="CAB11539.2"/>
    <property type="molecule type" value="Genomic_DNA"/>
</dbReference>
<dbReference type="RefSeq" id="NP_502707.2">
    <property type="nucleotide sequence ID" value="NM_070306.2"/>
</dbReference>
<dbReference type="AGR" id="WB:WBGene00010388"/>
<dbReference type="Proteomes" id="UP000001940">
    <property type="component" value="Chromosome IV"/>
</dbReference>
<feature type="transmembrane region" description="Helical" evidence="1">
    <location>
        <begin position="100"/>
        <end position="130"/>
    </location>
</feature>
<evidence type="ECO:0000256" key="1">
    <source>
        <dbReference type="SAM" id="Phobius"/>
    </source>
</evidence>
<keyword evidence="1" id="KW-0472">Membrane</keyword>
<dbReference type="InParanoid" id="O45618"/>
<feature type="transmembrane region" description="Helical" evidence="1">
    <location>
        <begin position="189"/>
        <end position="210"/>
    </location>
</feature>
<reference evidence="2 3" key="1">
    <citation type="journal article" date="1998" name="Science">
        <title>Genome sequence of the nematode C. elegans: a platform for investigating biology.</title>
        <authorList>
            <consortium name="The C. elegans sequencing consortium"/>
            <person name="Sulson J.E."/>
            <person name="Waterston R."/>
        </authorList>
    </citation>
    <scope>NUCLEOTIDE SEQUENCE [LARGE SCALE GENOMIC DNA]</scope>
    <source>
        <strain evidence="2 3">Bristol N2</strain>
    </source>
</reference>
<dbReference type="InterPro" id="IPR018817">
    <property type="entry name" value="7TM_GPCR_serpentine_rcpt_Srz"/>
</dbReference>
<dbReference type="UCSC" id="H12I19.1">
    <property type="organism name" value="c. elegans"/>
</dbReference>
<keyword evidence="1" id="KW-1133">Transmembrane helix</keyword>
<sequence length="327" mass="38364">MNFSQVFENQNFLAKFIDEGILLSVLYVLIFIILFLFYILVFPFYVYVNKVNKERDKNAFVFPITNHFFEMTKNAFIGYIYFPVNCFFAVALIYKKSFFVVPFLIVMVIIIFCLHVITQIFYLLIIVLAFERFLLYFLKSTERTLQIIQTFIHRHFNSFYAIFAIKDALYIISWLVSSGNYQFWLEFSYMTVYFATLIFIFTSAFFYIPIMISVRKLTNLTSAKQSNPEKYIFWQTIVIFICKSIAIPIIVDFFIHSESTIGVLVDFLIISDLVTTPLIIQLSYLGCNKQNLTVLMSAIKFKAFVKGIFTRNIVSPVHPDVERNVGN</sequence>
<dbReference type="GeneID" id="186735"/>
<dbReference type="AlphaFoldDB" id="O45618"/>
<evidence type="ECO:0000313" key="3">
    <source>
        <dbReference type="Proteomes" id="UP000001940"/>
    </source>
</evidence>
<name>O45618_CAEEL</name>
<keyword evidence="1" id="KW-0812">Transmembrane</keyword>
<evidence type="ECO:0000313" key="2">
    <source>
        <dbReference type="EMBL" id="CAB11539.2"/>
    </source>
</evidence>